<dbReference type="UniPathway" id="UPA00606"/>
<comment type="miscellaneous">
    <text evidence="3">Although this enzyme belongs to the family of MTA phosphorylases based on sequence homology, it has been shown that conserved amino acid substitutions in the substrate binding pocket convert the substrate specificity of this enzyme from 6-aminopurines to 6-oxopurines.</text>
</comment>
<feature type="domain" description="Nucleoside phosphorylase" evidence="4">
    <location>
        <begin position="5"/>
        <end position="236"/>
    </location>
</feature>
<dbReference type="InterPro" id="IPR000845">
    <property type="entry name" value="Nucleoside_phosphorylase_d"/>
</dbReference>
<comment type="function">
    <text evidence="3">Catalyzes the reversible phosphorylation of S-methyl-5'-thioinosine (MTI) to hypoxanthine and 5-methylthioribose-1-phosphate. Involved in the breakdown of S-methyl-5'-thioadenosine (MTA), a major by-product of polyamine biosynthesis. Catabolism of (MTA) occurs via deamination to MTI and phosphorolysis to hypoxanthine.</text>
</comment>
<dbReference type="GO" id="GO:0006166">
    <property type="term" value="P:purine ribonucleoside salvage"/>
    <property type="evidence" value="ECO:0007669"/>
    <property type="project" value="UniProtKB-UniRule"/>
</dbReference>
<organism evidence="5 6">
    <name type="scientific">Candidatus Brevifilum fermentans</name>
    <dbReference type="NCBI Taxonomy" id="1986204"/>
    <lineage>
        <taxon>Bacteria</taxon>
        <taxon>Bacillati</taxon>
        <taxon>Chloroflexota</taxon>
        <taxon>Anaerolineae</taxon>
        <taxon>Anaerolineales</taxon>
        <taxon>Anaerolineaceae</taxon>
        <taxon>Candidatus Brevifilum</taxon>
    </lineage>
</organism>
<dbReference type="PANTHER" id="PTHR42679">
    <property type="entry name" value="S-METHYL-5'-THIOADENOSINE PHOSPHORYLASE"/>
    <property type="match status" value="1"/>
</dbReference>
<evidence type="ECO:0000256" key="1">
    <source>
        <dbReference type="ARBA" id="ARBA00022676"/>
    </source>
</evidence>
<feature type="site" description="Important for substrate specificity" evidence="3">
    <location>
        <position position="214"/>
    </location>
</feature>
<evidence type="ECO:0000313" key="5">
    <source>
        <dbReference type="EMBL" id="SMX53704.1"/>
    </source>
</evidence>
<keyword evidence="2 3" id="KW-0808">Transferase</keyword>
<feature type="binding site" evidence="3">
    <location>
        <position position="182"/>
    </location>
    <ligand>
        <name>phosphate</name>
        <dbReference type="ChEBI" id="CHEBI:43474"/>
    </ligand>
</feature>
<gene>
    <name evidence="5" type="ORF">CFX1CAM_0639</name>
</gene>
<dbReference type="GO" id="GO:0017061">
    <property type="term" value="F:S-methyl-5-thioadenosine phosphorylase activity"/>
    <property type="evidence" value="ECO:0007669"/>
    <property type="project" value="InterPro"/>
</dbReference>
<dbReference type="Proteomes" id="UP000195514">
    <property type="component" value="Chromosome I"/>
</dbReference>
<evidence type="ECO:0000256" key="2">
    <source>
        <dbReference type="ARBA" id="ARBA00022679"/>
    </source>
</evidence>
<feature type="binding site" evidence="3">
    <location>
        <position position="181"/>
    </location>
    <ligand>
        <name>substrate</name>
    </ligand>
</feature>
<sequence length="260" mass="28449">MDAAIIFGTGIYLIKGFNGVEKTIETPYGPALVNIGTYEGFELAFLARHGLDHTTPPHKINYRANIKALQILGVKHVLATNAVGSITRVIPPMGLGLLTDFLDFTSGREFTFFDGGNSGLAHTNMDVTYCPVLRKKILDLAPEFDLKIHPEAVYVATNGPRFETPAEIRMYAQLGGDVVGMTGIPEVVLARELGMHYAAVAYSINWAAGLEQEMSFVGDQMADIKQRLTMLLVNTLKAQLDETCGCEQAVMMMHEPVRIS</sequence>
<dbReference type="HAMAP" id="MF_01963">
    <property type="entry name" value="MTAP"/>
    <property type="match status" value="1"/>
</dbReference>
<feature type="binding site" evidence="3">
    <location>
        <begin position="205"/>
        <end position="207"/>
    </location>
    <ligand>
        <name>substrate</name>
    </ligand>
</feature>
<dbReference type="PANTHER" id="PTHR42679:SF2">
    <property type="entry name" value="S-METHYL-5'-THIOADENOSINE PHOSPHORYLASE"/>
    <property type="match status" value="1"/>
</dbReference>
<protein>
    <recommendedName>
        <fullName evidence="3">Probable S-methyl-5'-thioinosine phosphorylase</fullName>
        <ecNumber evidence="3">2.4.2.44</ecNumber>
    </recommendedName>
    <alternativeName>
        <fullName evidence="3">5'-methylthioinosine phosphorylase</fullName>
        <shortName evidence="3">MTI phosphorylase</shortName>
        <shortName evidence="3">MTIP</shortName>
    </alternativeName>
</protein>
<keyword evidence="1 3" id="KW-0328">Glycosyltransferase</keyword>
<name>A0A1Y6K239_9CHLR</name>
<comment type="pathway">
    <text evidence="3">Purine metabolism; purine nucleoside salvage.</text>
</comment>
<proteinExistence type="inferred from homology"/>
<keyword evidence="3" id="KW-0660">Purine salvage</keyword>
<dbReference type="EMBL" id="LT859958">
    <property type="protein sequence ID" value="SMX53704.1"/>
    <property type="molecule type" value="Genomic_DNA"/>
</dbReference>
<keyword evidence="6" id="KW-1185">Reference proteome</keyword>
<dbReference type="Gene3D" id="3.40.50.1580">
    <property type="entry name" value="Nucleoside phosphorylase domain"/>
    <property type="match status" value="1"/>
</dbReference>
<accession>A0A1Y6K239</accession>
<comment type="catalytic activity">
    <reaction evidence="3">
        <text>S-methyl-5'-thioinosine + phosphate = 5-(methylsulfanyl)-alpha-D-ribose 1-phosphate + hypoxanthine</text>
        <dbReference type="Rhea" id="RHEA:30643"/>
        <dbReference type="ChEBI" id="CHEBI:17368"/>
        <dbReference type="ChEBI" id="CHEBI:43474"/>
        <dbReference type="ChEBI" id="CHEBI:48595"/>
        <dbReference type="ChEBI" id="CHEBI:58533"/>
        <dbReference type="EC" id="2.4.2.44"/>
    </reaction>
</comment>
<reference evidence="6" key="1">
    <citation type="submission" date="2017-05" db="EMBL/GenBank/DDBJ databases">
        <authorList>
            <person name="Kirkegaard R."/>
            <person name="Mcilroy J S."/>
        </authorList>
    </citation>
    <scope>NUCLEOTIDE SEQUENCE [LARGE SCALE GENOMIC DNA]</scope>
</reference>
<dbReference type="InterPro" id="IPR035994">
    <property type="entry name" value="Nucleoside_phosphorylase_sf"/>
</dbReference>
<evidence type="ECO:0000259" key="4">
    <source>
        <dbReference type="Pfam" id="PF01048"/>
    </source>
</evidence>
<comment type="similarity">
    <text evidence="3">Belongs to the PNP/MTAP phosphorylase family. MTAP subfamily.</text>
</comment>
<feature type="site" description="Important for substrate specificity" evidence="3">
    <location>
        <position position="163"/>
    </location>
</feature>
<dbReference type="RefSeq" id="WP_087861629.1">
    <property type="nucleotide sequence ID" value="NZ_LT859958.1"/>
</dbReference>
<feature type="binding site" evidence="3">
    <location>
        <begin position="48"/>
        <end position="49"/>
    </location>
    <ligand>
        <name>phosphate</name>
        <dbReference type="ChEBI" id="CHEBI:43474"/>
    </ligand>
</feature>
<comment type="subunit">
    <text evidence="3">Homotrimer.</text>
</comment>
<comment type="caution">
    <text evidence="3">Lacks conserved residue(s) required for the propagation of feature annotation.</text>
</comment>
<dbReference type="AlphaFoldDB" id="A0A1Y6K239"/>
<dbReference type="Pfam" id="PF01048">
    <property type="entry name" value="PNP_UDP_1"/>
    <property type="match status" value="1"/>
</dbReference>
<dbReference type="SUPFAM" id="SSF53167">
    <property type="entry name" value="Purine and uridine phosphorylases"/>
    <property type="match status" value="1"/>
</dbReference>
<dbReference type="OrthoDB" id="1523230at2"/>
<dbReference type="InterPro" id="IPR010044">
    <property type="entry name" value="MTAP"/>
</dbReference>
<dbReference type="EC" id="2.4.2.44" evidence="3"/>
<dbReference type="KEGG" id="abat:CFX1CAM_0639"/>
<evidence type="ECO:0000256" key="3">
    <source>
        <dbReference type="HAMAP-Rule" id="MF_01963"/>
    </source>
</evidence>
<dbReference type="GO" id="GO:0005829">
    <property type="term" value="C:cytosol"/>
    <property type="evidence" value="ECO:0007669"/>
    <property type="project" value="TreeGrafter"/>
</dbReference>
<dbReference type="CDD" id="cd09010">
    <property type="entry name" value="MTAP_SsMTAPII_like_MTIP"/>
    <property type="match status" value="1"/>
</dbReference>
<dbReference type="GO" id="GO:0019509">
    <property type="term" value="P:L-methionine salvage from methylthioadenosine"/>
    <property type="evidence" value="ECO:0007669"/>
    <property type="project" value="TreeGrafter"/>
</dbReference>
<evidence type="ECO:0000313" key="6">
    <source>
        <dbReference type="Proteomes" id="UP000195514"/>
    </source>
</evidence>
<feature type="binding site" evidence="3">
    <location>
        <position position="9"/>
    </location>
    <ligand>
        <name>phosphate</name>
        <dbReference type="ChEBI" id="CHEBI:43474"/>
    </ligand>
</feature>